<protein>
    <submittedName>
        <fullName evidence="3">Uncharacterized protein</fullName>
    </submittedName>
</protein>
<keyword evidence="2" id="KW-0812">Transmembrane</keyword>
<feature type="transmembrane region" description="Helical" evidence="2">
    <location>
        <begin position="1663"/>
        <end position="1686"/>
    </location>
</feature>
<gene>
    <name evidence="3" type="ORF">BBBOND_0001110</name>
</gene>
<reference evidence="3" key="1">
    <citation type="journal article" date="2014" name="Nucleic Acids Res.">
        <title>The evolutionary dynamics of variant antigen genes in Babesia reveal a history of genomic innovation underlying host-parasite interaction.</title>
        <authorList>
            <person name="Jackson A.P."/>
            <person name="Otto T.D."/>
            <person name="Darby A."/>
            <person name="Ramaprasad A."/>
            <person name="Xia D."/>
            <person name="Echaide I.E."/>
            <person name="Farber M."/>
            <person name="Gahlot S."/>
            <person name="Gamble J."/>
            <person name="Gupta D."/>
            <person name="Gupta Y."/>
            <person name="Jackson L."/>
            <person name="Malandrin L."/>
            <person name="Malas T.B."/>
            <person name="Moussa E."/>
            <person name="Nair M."/>
            <person name="Reid AJ."/>
            <person name="Sanders M."/>
            <person name="Sharma J."/>
            <person name="Tracey A."/>
            <person name="Quail M.A."/>
            <person name="Weir W."/>
            <person name="Wastling J.M."/>
            <person name="Hall N."/>
            <person name="Willadsen P."/>
            <person name="Lingelbach K."/>
            <person name="Shiels B."/>
            <person name="Tait A."/>
            <person name="Berriman M."/>
            <person name="Allred D.R."/>
            <person name="Pain A."/>
        </authorList>
    </citation>
    <scope>NUCLEOTIDE SEQUENCE</scope>
    <source>
        <strain evidence="3">Bond</strain>
    </source>
</reference>
<dbReference type="VEuPathDB" id="PiroplasmaDB:BBBOND_0001110"/>
<dbReference type="GeneID" id="24561687"/>
<dbReference type="KEGG" id="bbig:BBBOND_0001110"/>
<evidence type="ECO:0000256" key="2">
    <source>
        <dbReference type="SAM" id="Phobius"/>
    </source>
</evidence>
<name>A0A061BSE4_BABBI</name>
<dbReference type="EMBL" id="LK054910">
    <property type="protein sequence ID" value="CDR71461.1"/>
    <property type="molecule type" value="Genomic_DNA"/>
</dbReference>
<feature type="coiled-coil region" evidence="1">
    <location>
        <begin position="218"/>
        <end position="256"/>
    </location>
</feature>
<keyword evidence="2" id="KW-0472">Membrane</keyword>
<keyword evidence="2" id="KW-1133">Transmembrane helix</keyword>
<keyword evidence="1" id="KW-0175">Coiled coil</keyword>
<dbReference type="RefSeq" id="XP_012770409.1">
    <property type="nucleotide sequence ID" value="XM_012914955.1"/>
</dbReference>
<reference evidence="3" key="2">
    <citation type="submission" date="2014-06" db="EMBL/GenBank/DDBJ databases">
        <authorList>
            <person name="Aslett M."/>
            <person name="De Silva Nishadi"/>
        </authorList>
    </citation>
    <scope>NUCLEOTIDE SEQUENCE</scope>
    <source>
        <strain evidence="3">Bond</strain>
    </source>
</reference>
<sequence length="1725" mass="191797">MGFLSGVLSNIKEHLGQHKNSLDDAINILNTNKHAGKNGFSVAIGKVVEGVGRYNKAVEQSNTSIKNPIRTLYKYVKTEKGTLINGLNAIQVPDDAAHDAVEQAETQVRDKLTECQQAADTFNTAFNLRTQTDMNKSITDLNDKIETKVRHSISNVKHESERLKALAQKEQSDLDATIKLISDALSGLGVEVKNEICKQVRDLVEHLKGRVQLIKLQLEDIDKSLKQYAKELQQWIENADKEVQAAKSEAVGIENKKPGENNQRKLTEVAKALADRSGVLCRYIDDVKKEFNTKVKAALIEVQAMDGKLKEDLYKVKDAVNQQVEGIKSKIKNLNRILRYGEDADGSEEHQEIKQIVEYLRDQLKAITGSVGLRETSTTGLEGIRNKMNQYVKKYSKDKFGDTAEGWIKDIWRNNVVVRYWLGEYLGYKTEPGELPLSEHGKDVISEEILQRIASQIKEQLDADVIKHIEVKPQGNVQTQLTAIHGGINRFVELLGRRVTKENSTFVTGIAKQLESEVASILKAHHAKEIRYLESAVQSTMVALSSSARQAWAEIHSFALLATNLGTSGTTTSVADDIVKVFDAASGFEEKVKHALKHPPRGRPPSTPSHAAAVDAAITGVTEELGKKLKPGVGSAVTLDKDETFQQYNAFVDQSEESLKSLTSEKLEDVKENAGTLPTKIKEIGTYAATGFSVEATRESLGKWSGNIKDELKNVLDSFAFYGTLIKGMLDKHIKAIGKGTENQNTLQHLQKKLLELNAGPVTTALKEANDIIEKADDVTTNTLRPLRNHVDKQVSEAQKALSTHARRQYVSSIDALLRAFAKKTESELKPLLIDVNSDLNIGLKGFMKKFDEKFVGSVEAIGAIDATSFTVQGLRKIYPMSQAAKILNDGFDEFFTKLQKQPDVVSDVDKYAPTQKALQILLGKLAKSQHFDHEFNTSLGALKDAIARFNPSKFGDTSTVITQFLKDGLSALLGEIGRAYVNTYEGSKAISWEETLAVKKTVEGENAARVFLTTLKILCDDLSELHKQCTEKAEWRGRQVYASAATNDNPLGDHFVKCGYQVASAKGGQDGELRCSPKMMGENILAKLNAIVTSVTETPHFLTCKPNGKQNIFSVIDVITCLFQHANEYFRVTHLPISSAGRYPSSIYDMLRWLCGLTYHPVYDDLSLNAFSDLFEKKEEPDAKVQGDGIPVKDEKEDMLEAHPANITALNLREMLTEVCHYSYDVLVSLLGHGHAGGIYACDFNTNPDRLSYPSNSSKCLDLLTEICLRLFHQLSFLYKQCTYPTQLGGWLDCHYGRDVGGSNWICNTMQCPNQNAGQTHNQTCDQKCNQTPKCGLKSPLQSFLEDGLPGFLPHPYGKSDCKMKCDAPNHFGKPCQTPMGFADLTNLASINGTGKRIKDALHQFCGKEISPLTKLCSDLVCLLQRPPQTLGDMFAFYYNFTNRWTVGSNKHREAAFDTAVNNANFGATYEELKIYYIFSGSHSAVWKGHSAGSLGSLVCSSKESIECGPYLCPVSHFIYGTFSSKHADKYLSWIVYQTTTFYDLLKKLYDECNSNCGPKGSNCLTTSCVKDCLRLRKPPTPKEHHSDCKSIVQCKKTLPTLSKYGFVFLQQAKLNGNEGLEKKRTCRNFCAAFKEVFNKESILVELIKKIDEFIFTIRQPFIWLNVALWSLSLFYLICVMVGRLDVLHIKSHLRIPSSHKITAQSLLAATQVGRLAKISYLQP</sequence>
<organism evidence="3">
    <name type="scientific">Babesia bigemina</name>
    <dbReference type="NCBI Taxonomy" id="5866"/>
    <lineage>
        <taxon>Eukaryota</taxon>
        <taxon>Sar</taxon>
        <taxon>Alveolata</taxon>
        <taxon>Apicomplexa</taxon>
        <taxon>Aconoidasida</taxon>
        <taxon>Piroplasmida</taxon>
        <taxon>Babesiidae</taxon>
        <taxon>Babesia</taxon>
    </lineage>
</organism>
<evidence type="ECO:0000313" key="3">
    <source>
        <dbReference type="EMBL" id="CDR71461.1"/>
    </source>
</evidence>
<accession>A0A061BSE4</accession>
<proteinExistence type="predicted"/>
<evidence type="ECO:0000256" key="1">
    <source>
        <dbReference type="SAM" id="Coils"/>
    </source>
</evidence>